<dbReference type="Gene3D" id="3.40.50.150">
    <property type="entry name" value="Vaccinia Virus protein VP39"/>
    <property type="match status" value="1"/>
</dbReference>
<dbReference type="eggNOG" id="KOG2782">
    <property type="taxonomic scope" value="Eukaryota"/>
</dbReference>
<dbReference type="EMBL" id="KK853061">
    <property type="protein sequence ID" value="KDR11895.1"/>
    <property type="molecule type" value="Genomic_DNA"/>
</dbReference>
<evidence type="ECO:0000256" key="3">
    <source>
        <dbReference type="ARBA" id="ARBA00022679"/>
    </source>
</evidence>
<evidence type="ECO:0000256" key="2">
    <source>
        <dbReference type="ARBA" id="ARBA00022603"/>
    </source>
</evidence>
<dbReference type="OMA" id="NPAKRTF"/>
<dbReference type="PANTHER" id="PTHR11265:SF0">
    <property type="entry name" value="12S RRNA N4-METHYLCYTIDINE METHYLTRANSFERASE"/>
    <property type="match status" value="1"/>
</dbReference>
<dbReference type="NCBIfam" id="TIGR00006">
    <property type="entry name" value="16S rRNA (cytosine(1402)-N(4))-methyltransferase RsmH"/>
    <property type="match status" value="1"/>
</dbReference>
<keyword evidence="3 5" id="KW-0808">Transferase</keyword>
<evidence type="ECO:0000313" key="6">
    <source>
        <dbReference type="Proteomes" id="UP000027135"/>
    </source>
</evidence>
<dbReference type="FunCoup" id="A0A067QZR5">
    <property type="interactions" value="589"/>
</dbReference>
<dbReference type="GO" id="GO:0071424">
    <property type="term" value="F:rRNA (cytosine-N4-)-methyltransferase activity"/>
    <property type="evidence" value="ECO:0007669"/>
    <property type="project" value="TreeGrafter"/>
</dbReference>
<dbReference type="HAMAP" id="MF_01007">
    <property type="entry name" value="16SrRNA_methyltr_H"/>
    <property type="match status" value="1"/>
</dbReference>
<sequence length="438" mass="49757">MAKSYRKFLKLLEQWPVDSSKLNRDLGQHIRERVKESFKTGEIYPTDENECSRIHDSLKRLADNQYGQMYPRKSNFCASGLSADECHALLTTEFLQNQEVLTKEKPIHIPVMVNEVLECLKPQPGQIFIDMTFGAGGHSQCILESAPDIKLFVLDRDPVSYSIASRLAGKFPGQVEPLLGKFSELPELLRSHGVRHNSIDGILFDLGCSSMQFDVAERGFSVSKDGPLDMRMDGYRFPEQPTAADVLANANEEDLVKILKVYGEEKQAKKITRAVIEARYTFKKLETTSELGELVASVCVDEERLDKLQRHAHSATKTFQALRIFVNNEINELNYGMILAETYLKVGGKLVTLTFHSLEDRIVKRHLLGNVIDNAINPLPLKYTNHSLWYDRNEIDSLLHSNWKLIHKHVLTPSVEEVNVNPRSRSAKLRAAIKVRDK</sequence>
<dbReference type="STRING" id="136037.A0A067QZR5"/>
<gene>
    <name evidence="5" type="ORF">L798_14209</name>
</gene>
<evidence type="ECO:0000256" key="4">
    <source>
        <dbReference type="ARBA" id="ARBA00022691"/>
    </source>
</evidence>
<organism evidence="5 6">
    <name type="scientific">Zootermopsis nevadensis</name>
    <name type="common">Dampwood termite</name>
    <dbReference type="NCBI Taxonomy" id="136037"/>
    <lineage>
        <taxon>Eukaryota</taxon>
        <taxon>Metazoa</taxon>
        <taxon>Ecdysozoa</taxon>
        <taxon>Arthropoda</taxon>
        <taxon>Hexapoda</taxon>
        <taxon>Insecta</taxon>
        <taxon>Pterygota</taxon>
        <taxon>Neoptera</taxon>
        <taxon>Polyneoptera</taxon>
        <taxon>Dictyoptera</taxon>
        <taxon>Blattodea</taxon>
        <taxon>Blattoidea</taxon>
        <taxon>Termitoidae</taxon>
        <taxon>Termopsidae</taxon>
        <taxon>Zootermopsis</taxon>
    </lineage>
</organism>
<dbReference type="InParanoid" id="A0A067QZR5"/>
<accession>A0A067QZR5</accession>
<dbReference type="InterPro" id="IPR023397">
    <property type="entry name" value="SAM-dep_MeTrfase_MraW_recog"/>
</dbReference>
<dbReference type="InterPro" id="IPR029063">
    <property type="entry name" value="SAM-dependent_MTases_sf"/>
</dbReference>
<proteinExistence type="inferred from homology"/>
<dbReference type="GO" id="GO:0070475">
    <property type="term" value="P:rRNA base methylation"/>
    <property type="evidence" value="ECO:0007669"/>
    <property type="project" value="TreeGrafter"/>
</dbReference>
<dbReference type="InterPro" id="IPR002903">
    <property type="entry name" value="RsmH"/>
</dbReference>
<keyword evidence="2 5" id="KW-0489">Methyltransferase</keyword>
<reference evidence="5 6" key="1">
    <citation type="journal article" date="2014" name="Nat. Commun.">
        <title>Molecular traces of alternative social organization in a termite genome.</title>
        <authorList>
            <person name="Terrapon N."/>
            <person name="Li C."/>
            <person name="Robertson H.M."/>
            <person name="Ji L."/>
            <person name="Meng X."/>
            <person name="Booth W."/>
            <person name="Chen Z."/>
            <person name="Childers C.P."/>
            <person name="Glastad K.M."/>
            <person name="Gokhale K."/>
            <person name="Gowin J."/>
            <person name="Gronenberg W."/>
            <person name="Hermansen R.A."/>
            <person name="Hu H."/>
            <person name="Hunt B.G."/>
            <person name="Huylmans A.K."/>
            <person name="Khalil S.M."/>
            <person name="Mitchell R.D."/>
            <person name="Munoz-Torres M.C."/>
            <person name="Mustard J.A."/>
            <person name="Pan H."/>
            <person name="Reese J.T."/>
            <person name="Scharf M.E."/>
            <person name="Sun F."/>
            <person name="Vogel H."/>
            <person name="Xiao J."/>
            <person name="Yang W."/>
            <person name="Yang Z."/>
            <person name="Yang Z."/>
            <person name="Zhou J."/>
            <person name="Zhu J."/>
            <person name="Brent C.S."/>
            <person name="Elsik C.G."/>
            <person name="Goodisman M.A."/>
            <person name="Liberles D.A."/>
            <person name="Roe R.M."/>
            <person name="Vargo E.L."/>
            <person name="Vilcinskas A."/>
            <person name="Wang J."/>
            <person name="Bornberg-Bauer E."/>
            <person name="Korb J."/>
            <person name="Zhang G."/>
            <person name="Liebig J."/>
        </authorList>
    </citation>
    <scope>NUCLEOTIDE SEQUENCE [LARGE SCALE GENOMIC DNA]</scope>
    <source>
        <tissue evidence="5">Whole organism</tissue>
    </source>
</reference>
<dbReference type="Gene3D" id="1.10.150.170">
    <property type="entry name" value="Putative methyltransferase TM0872, insert domain"/>
    <property type="match status" value="1"/>
</dbReference>
<evidence type="ECO:0000313" key="5">
    <source>
        <dbReference type="EMBL" id="KDR11895.1"/>
    </source>
</evidence>
<name>A0A067QZR5_ZOONE</name>
<dbReference type="Pfam" id="PF20180">
    <property type="entry name" value="UQCC2_CBP6"/>
    <property type="match status" value="1"/>
</dbReference>
<protein>
    <submittedName>
        <fullName evidence="5">Putative S-adenosyl-L-methionine-dependent methyltransferase</fullName>
    </submittedName>
</protein>
<comment type="similarity">
    <text evidence="1">Belongs to the methyltransferase superfamily. RsmH family.</text>
</comment>
<evidence type="ECO:0000256" key="1">
    <source>
        <dbReference type="ARBA" id="ARBA00010396"/>
    </source>
</evidence>
<dbReference type="SUPFAM" id="SSF81799">
    <property type="entry name" value="Putative methyltransferase TM0872, insert domain"/>
    <property type="match status" value="1"/>
</dbReference>
<dbReference type="SUPFAM" id="SSF53335">
    <property type="entry name" value="S-adenosyl-L-methionine-dependent methyltransferases"/>
    <property type="match status" value="1"/>
</dbReference>
<keyword evidence="6" id="KW-1185">Reference proteome</keyword>
<dbReference type="AlphaFoldDB" id="A0A067QZR5"/>
<keyword evidence="4" id="KW-0949">S-adenosyl-L-methionine</keyword>
<dbReference type="Pfam" id="PF01795">
    <property type="entry name" value="Methyltransf_5"/>
    <property type="match status" value="1"/>
</dbReference>
<dbReference type="PANTHER" id="PTHR11265">
    <property type="entry name" value="S-ADENOSYL-METHYLTRANSFERASE MRAW"/>
    <property type="match status" value="1"/>
</dbReference>
<dbReference type="Proteomes" id="UP000027135">
    <property type="component" value="Unassembled WGS sequence"/>
</dbReference>